<keyword evidence="2" id="KW-1185">Reference proteome</keyword>
<name>A0A6P2CX33_9BACT</name>
<dbReference type="InterPro" id="IPR035093">
    <property type="entry name" value="RelE/ParE_toxin_dom_sf"/>
</dbReference>
<accession>A0A6P2CX33</accession>
<dbReference type="EMBL" id="LR593886">
    <property type="protein sequence ID" value="VTR92705.1"/>
    <property type="molecule type" value="Genomic_DNA"/>
</dbReference>
<dbReference type="Gene3D" id="3.30.2310.20">
    <property type="entry name" value="RelE-like"/>
    <property type="match status" value="1"/>
</dbReference>
<evidence type="ECO:0000313" key="2">
    <source>
        <dbReference type="Proteomes" id="UP000464178"/>
    </source>
</evidence>
<dbReference type="KEGG" id="gms:SOIL9_50090"/>
<dbReference type="AlphaFoldDB" id="A0A6P2CX33"/>
<gene>
    <name evidence="1" type="ORF">SOIL9_50090</name>
</gene>
<organism evidence="1 2">
    <name type="scientific">Gemmata massiliana</name>
    <dbReference type="NCBI Taxonomy" id="1210884"/>
    <lineage>
        <taxon>Bacteria</taxon>
        <taxon>Pseudomonadati</taxon>
        <taxon>Planctomycetota</taxon>
        <taxon>Planctomycetia</taxon>
        <taxon>Gemmatales</taxon>
        <taxon>Gemmataceae</taxon>
        <taxon>Gemmata</taxon>
    </lineage>
</organism>
<dbReference type="RefSeq" id="WP_162667531.1">
    <property type="nucleotide sequence ID" value="NZ_LR593886.1"/>
</dbReference>
<sequence>MTPVIVPEAQNEIANALAISRNAGRLRTAIDRALAAIGANPMIATRIGRSRFRRYILTGRIPYSIVYAETADEIRVVAFAHNARRPGYWKNRLPKN</sequence>
<dbReference type="Proteomes" id="UP000464178">
    <property type="component" value="Chromosome"/>
</dbReference>
<evidence type="ECO:0000313" key="1">
    <source>
        <dbReference type="EMBL" id="VTR92705.1"/>
    </source>
</evidence>
<reference evidence="1 2" key="1">
    <citation type="submission" date="2019-05" db="EMBL/GenBank/DDBJ databases">
        <authorList>
            <consortium name="Science for Life Laboratories"/>
        </authorList>
    </citation>
    <scope>NUCLEOTIDE SEQUENCE [LARGE SCALE GENOMIC DNA]</scope>
    <source>
        <strain evidence="1">Soil9</strain>
    </source>
</reference>
<proteinExistence type="predicted"/>
<protein>
    <submittedName>
        <fullName evidence="1">Plasmid stabilization system</fullName>
    </submittedName>
</protein>